<accession>A0A167PKH5</accession>
<dbReference type="PhylomeDB" id="A0A167PKH5"/>
<proteinExistence type="predicted"/>
<evidence type="ECO:0000256" key="1">
    <source>
        <dbReference type="SAM" id="MobiDB-lite"/>
    </source>
</evidence>
<dbReference type="Proteomes" id="UP000076449">
    <property type="component" value="Chromosome IV"/>
</dbReference>
<dbReference type="AlphaFoldDB" id="A0A167PKH5"/>
<feature type="compositionally biased region" description="Polar residues" evidence="1">
    <location>
        <begin position="7"/>
        <end position="19"/>
    </location>
</feature>
<name>A0A167PKH5_PENCH</name>
<gene>
    <name evidence="2" type="ORF">EN45_105130</name>
</gene>
<feature type="compositionally biased region" description="Basic and acidic residues" evidence="1">
    <location>
        <begin position="274"/>
        <end position="284"/>
    </location>
</feature>
<evidence type="ECO:0000313" key="2">
    <source>
        <dbReference type="EMBL" id="KZN83417.1"/>
    </source>
</evidence>
<feature type="region of interest" description="Disordered" evidence="1">
    <location>
        <begin position="1"/>
        <end position="21"/>
    </location>
</feature>
<protein>
    <submittedName>
        <fullName evidence="2">Uncharacterized protein</fullName>
    </submittedName>
</protein>
<feature type="region of interest" description="Disordered" evidence="1">
    <location>
        <begin position="240"/>
        <end position="284"/>
    </location>
</feature>
<reference evidence="2" key="1">
    <citation type="journal article" date="2014" name="Genome Announc.">
        <title>Complete sequencing and chromosome-scale genome assembly of the industrial progenitor strain P2niaD18 from the penicillin producer Penicillium chrysogenum.</title>
        <authorList>
            <person name="Specht T."/>
            <person name="Dahlmann T.A."/>
            <person name="Zadra I."/>
            <person name="Kurnsteiner H."/>
            <person name="Kuck U."/>
        </authorList>
    </citation>
    <scope>NUCLEOTIDE SEQUENCE [LARGE SCALE GENOMIC DNA]</scope>
    <source>
        <strain evidence="2">P2niaD18</strain>
    </source>
</reference>
<dbReference type="EMBL" id="CM002801">
    <property type="protein sequence ID" value="KZN83417.1"/>
    <property type="molecule type" value="Genomic_DNA"/>
</dbReference>
<organism evidence="2">
    <name type="scientific">Penicillium chrysogenum</name>
    <name type="common">Penicillium notatum</name>
    <dbReference type="NCBI Taxonomy" id="5076"/>
    <lineage>
        <taxon>Eukaryota</taxon>
        <taxon>Fungi</taxon>
        <taxon>Dikarya</taxon>
        <taxon>Ascomycota</taxon>
        <taxon>Pezizomycotina</taxon>
        <taxon>Eurotiomycetes</taxon>
        <taxon>Eurotiomycetidae</taxon>
        <taxon>Eurotiales</taxon>
        <taxon>Aspergillaceae</taxon>
        <taxon>Penicillium</taxon>
        <taxon>Penicillium chrysogenum species complex</taxon>
    </lineage>
</organism>
<sequence>MEDADNNNDATTGAGSTPTLGRGTAKSKDWYAYLDTVRTNGTQADKLPKIGSFVLYKLEPPLKNKEDFDNWYNGVYKILRGYHLYRLIDKNIERPDTDVENAEDWVTLSIQVAGWLTQCIDPDIANDLTNSGERIELADDFMYQLKLYMRGEEFIDGVKQRFKAANDLKAKLHPYIALVIMMSELEQVTEMKNAIEIKTNEMKNIKDPATEISMTDYLKICTEMNDKAKALGVDGGMGASATKALKASRQPAPSSDGKKDKLMNAPPPGKYAKKHVEEWKNHKT</sequence>